<comment type="pathway">
    <text evidence="8 9">Amino-acid degradation; L-tryptophan degradation via kynurenine pathway; L-kynurenine from L-tryptophan: step 2/2.</text>
</comment>
<dbReference type="SUPFAM" id="SSF102198">
    <property type="entry name" value="Putative cyclase"/>
    <property type="match status" value="1"/>
</dbReference>
<comment type="subunit">
    <text evidence="2 9">Homodimer.</text>
</comment>
<dbReference type="GO" id="GO:0004328">
    <property type="term" value="F:formamidase activity"/>
    <property type="evidence" value="ECO:0007669"/>
    <property type="project" value="InterPro"/>
</dbReference>
<dbReference type="PANTHER" id="PTHR31118">
    <property type="entry name" value="CYCLASE-LIKE PROTEIN 2"/>
    <property type="match status" value="1"/>
</dbReference>
<evidence type="ECO:0000256" key="5">
    <source>
        <dbReference type="ARBA" id="ARBA00022833"/>
    </source>
</evidence>
<dbReference type="NCBIfam" id="TIGR03035">
    <property type="entry name" value="trp_arylform"/>
    <property type="match status" value="1"/>
</dbReference>
<dbReference type="UniPathway" id="UPA00333">
    <property type="reaction ID" value="UER00454"/>
</dbReference>
<organism evidence="10 11">
    <name type="scientific">Pseudogracilibacillus auburnensis</name>
    <dbReference type="NCBI Taxonomy" id="1494959"/>
    <lineage>
        <taxon>Bacteria</taxon>
        <taxon>Bacillati</taxon>
        <taxon>Bacillota</taxon>
        <taxon>Bacilli</taxon>
        <taxon>Bacillales</taxon>
        <taxon>Bacillaceae</taxon>
        <taxon>Pseudogracilibacillus</taxon>
    </lineage>
</organism>
<dbReference type="InterPro" id="IPR017484">
    <property type="entry name" value="Kynurenine_formamidase_bac"/>
</dbReference>
<dbReference type="HAMAP" id="MF_01969">
    <property type="entry name" value="KynB"/>
    <property type="match status" value="1"/>
</dbReference>
<dbReference type="GO" id="GO:0008270">
    <property type="term" value="F:zinc ion binding"/>
    <property type="evidence" value="ECO:0007669"/>
    <property type="project" value="UniProtKB-UniRule"/>
</dbReference>
<keyword evidence="11" id="KW-1185">Reference proteome</keyword>
<evidence type="ECO:0000256" key="2">
    <source>
        <dbReference type="ARBA" id="ARBA00011738"/>
    </source>
</evidence>
<sequence length="208" mass="23036">MKKWIDITQPLSKEIATWPGDIPYQFNLSATKAQTGSVNIGQVTMGVHTGTHVDAPYHFDDEGEKTHDLDVNTYIGKAILIDVSKYDLIDIEVLEKYDLQEVKRVLLKTDPQRNSAVFPKDYTVLHPDVGPYLKKKGIMLIGIDAPSVDPVDSKSLHAHHALSNNGIYILENLLLNDVEAGLYELIALPLKLVGADGSPVRAVIRPME</sequence>
<dbReference type="EMBL" id="QJJQ01000008">
    <property type="protein sequence ID" value="PXW86219.1"/>
    <property type="molecule type" value="Genomic_DNA"/>
</dbReference>
<protein>
    <recommendedName>
        <fullName evidence="9">Kynurenine formamidase</fullName>
        <shortName evidence="9">KFA</shortName>
        <shortName evidence="9">KFase</shortName>
        <ecNumber evidence="9">3.5.1.9</ecNumber>
    </recommendedName>
    <alternativeName>
        <fullName evidence="9">Arylformamidase</fullName>
    </alternativeName>
    <alternativeName>
        <fullName evidence="9">N-formylkynurenine formamidase</fullName>
        <shortName evidence="9">FKF</shortName>
    </alternativeName>
</protein>
<keyword evidence="3 9" id="KW-0479">Metal-binding</keyword>
<evidence type="ECO:0000256" key="7">
    <source>
        <dbReference type="ARBA" id="ARBA00048496"/>
    </source>
</evidence>
<feature type="binding site" evidence="9">
    <location>
        <position position="18"/>
    </location>
    <ligand>
        <name>substrate</name>
    </ligand>
</feature>
<reference evidence="10 11" key="1">
    <citation type="submission" date="2018-05" db="EMBL/GenBank/DDBJ databases">
        <title>Genomic Encyclopedia of Type Strains, Phase IV (KMG-IV): sequencing the most valuable type-strain genomes for metagenomic binning, comparative biology and taxonomic classification.</title>
        <authorList>
            <person name="Goeker M."/>
        </authorList>
    </citation>
    <scope>NUCLEOTIDE SEQUENCE [LARGE SCALE GENOMIC DNA]</scope>
    <source>
        <strain evidence="10 11">DSM 28556</strain>
    </source>
</reference>
<name>A0A2V3WBX1_9BACI</name>
<evidence type="ECO:0000256" key="6">
    <source>
        <dbReference type="ARBA" id="ARBA00023079"/>
    </source>
</evidence>
<feature type="binding site" evidence="9">
    <location>
        <position position="52"/>
    </location>
    <ligand>
        <name>Zn(2+)</name>
        <dbReference type="ChEBI" id="CHEBI:29105"/>
        <label>1</label>
    </ligand>
</feature>
<dbReference type="Pfam" id="PF04199">
    <property type="entry name" value="Cyclase"/>
    <property type="match status" value="1"/>
</dbReference>
<comment type="cofactor">
    <cofactor evidence="9">
        <name>Zn(2+)</name>
        <dbReference type="ChEBI" id="CHEBI:29105"/>
    </cofactor>
    <text evidence="9">Binds 2 zinc ions per subunit.</text>
</comment>
<comment type="catalytic activity">
    <reaction evidence="7 9">
        <text>N-formyl-L-kynurenine + H2O = L-kynurenine + formate + H(+)</text>
        <dbReference type="Rhea" id="RHEA:13009"/>
        <dbReference type="ChEBI" id="CHEBI:15377"/>
        <dbReference type="ChEBI" id="CHEBI:15378"/>
        <dbReference type="ChEBI" id="CHEBI:15740"/>
        <dbReference type="ChEBI" id="CHEBI:57959"/>
        <dbReference type="ChEBI" id="CHEBI:58629"/>
        <dbReference type="EC" id="3.5.1.9"/>
    </reaction>
</comment>
<accession>A0A2V3WBX1</accession>
<feature type="binding site" evidence="9">
    <location>
        <position position="171"/>
    </location>
    <ligand>
        <name>Zn(2+)</name>
        <dbReference type="ChEBI" id="CHEBI:29105"/>
        <label>1</label>
    </ligand>
</feature>
<gene>
    <name evidence="9" type="primary">kynB</name>
    <name evidence="10" type="ORF">DFR56_10833</name>
</gene>
<dbReference type="GO" id="GO:0004061">
    <property type="term" value="F:arylformamidase activity"/>
    <property type="evidence" value="ECO:0007669"/>
    <property type="project" value="UniProtKB-UniRule"/>
</dbReference>
<evidence type="ECO:0000256" key="3">
    <source>
        <dbReference type="ARBA" id="ARBA00022723"/>
    </source>
</evidence>
<keyword evidence="5 9" id="KW-0862">Zinc</keyword>
<proteinExistence type="inferred from homology"/>
<evidence type="ECO:0000313" key="11">
    <source>
        <dbReference type="Proteomes" id="UP000247978"/>
    </source>
</evidence>
<keyword evidence="4 9" id="KW-0378">Hydrolase</keyword>
<dbReference type="RefSeq" id="WP_110395643.1">
    <property type="nucleotide sequence ID" value="NZ_JADIJL010000004.1"/>
</dbReference>
<feature type="binding site" evidence="9">
    <location>
        <position position="54"/>
    </location>
    <ligand>
        <name>Zn(2+)</name>
        <dbReference type="ChEBI" id="CHEBI:29105"/>
        <label>1</label>
    </ligand>
</feature>
<evidence type="ECO:0000313" key="10">
    <source>
        <dbReference type="EMBL" id="PXW86219.1"/>
    </source>
</evidence>
<comment type="similarity">
    <text evidence="9">Belongs to the Cyclase 1 superfamily. KynB family.</text>
</comment>
<feature type="binding site" evidence="9">
    <location>
        <position position="159"/>
    </location>
    <ligand>
        <name>Zn(2+)</name>
        <dbReference type="ChEBI" id="CHEBI:29105"/>
        <label>2</label>
    </ligand>
</feature>
<dbReference type="PANTHER" id="PTHR31118:SF32">
    <property type="entry name" value="KYNURENINE FORMAMIDASE"/>
    <property type="match status" value="1"/>
</dbReference>
<evidence type="ECO:0000256" key="9">
    <source>
        <dbReference type="HAMAP-Rule" id="MF_01969"/>
    </source>
</evidence>
<dbReference type="InterPro" id="IPR037175">
    <property type="entry name" value="KFase_sf"/>
</dbReference>
<dbReference type="Gene3D" id="3.50.30.50">
    <property type="entry name" value="Putative cyclase"/>
    <property type="match status" value="1"/>
</dbReference>
<feature type="binding site" evidence="9">
    <location>
        <position position="171"/>
    </location>
    <ligand>
        <name>Zn(2+)</name>
        <dbReference type="ChEBI" id="CHEBI:29105"/>
        <label>2</label>
    </ligand>
</feature>
<feature type="active site" description="Proton donor/acceptor" evidence="9">
    <location>
        <position position="58"/>
    </location>
</feature>
<feature type="binding site" evidence="9">
    <location>
        <position position="54"/>
    </location>
    <ligand>
        <name>Zn(2+)</name>
        <dbReference type="ChEBI" id="CHEBI:29105"/>
        <label>2</label>
    </ligand>
</feature>
<dbReference type="InterPro" id="IPR007325">
    <property type="entry name" value="KFase/CYL"/>
</dbReference>
<evidence type="ECO:0000256" key="1">
    <source>
        <dbReference type="ARBA" id="ARBA00002204"/>
    </source>
</evidence>
<feature type="binding site" evidence="9">
    <location>
        <position position="48"/>
    </location>
    <ligand>
        <name>Zn(2+)</name>
        <dbReference type="ChEBI" id="CHEBI:29105"/>
        <label>1</label>
    </ligand>
</feature>
<dbReference type="OrthoDB" id="9796085at2"/>
<evidence type="ECO:0000256" key="8">
    <source>
        <dbReference type="ARBA" id="ARBA00060547"/>
    </source>
</evidence>
<dbReference type="EC" id="3.5.1.9" evidence="9"/>
<evidence type="ECO:0000256" key="4">
    <source>
        <dbReference type="ARBA" id="ARBA00022801"/>
    </source>
</evidence>
<dbReference type="GO" id="GO:0019441">
    <property type="term" value="P:L-tryptophan catabolic process to kynurenine"/>
    <property type="evidence" value="ECO:0007669"/>
    <property type="project" value="UniProtKB-UniRule"/>
</dbReference>
<keyword evidence="6 9" id="KW-0823">Tryptophan catabolism</keyword>
<comment type="caution">
    <text evidence="10">The sequence shown here is derived from an EMBL/GenBank/DDBJ whole genome shotgun (WGS) entry which is preliminary data.</text>
</comment>
<dbReference type="Proteomes" id="UP000247978">
    <property type="component" value="Unassembled WGS sequence"/>
</dbReference>
<dbReference type="FunFam" id="3.50.30.50:FF:000001">
    <property type="entry name" value="Kynurenine formamidase"/>
    <property type="match status" value="1"/>
</dbReference>
<dbReference type="AlphaFoldDB" id="A0A2V3WBX1"/>
<comment type="function">
    <text evidence="1 9">Catalyzes the hydrolysis of N-formyl-L-kynurenine to L-kynurenine, the second step in the kynurenine pathway of tryptophan degradation.</text>
</comment>